<gene>
    <name evidence="2" type="ORF">C1C97_007035</name>
</gene>
<organism evidence="2 3">
    <name type="scientific">Kocuria tytonis</name>
    <dbReference type="NCBI Taxonomy" id="2054280"/>
    <lineage>
        <taxon>Bacteria</taxon>
        <taxon>Bacillati</taxon>
        <taxon>Actinomycetota</taxon>
        <taxon>Actinomycetes</taxon>
        <taxon>Micrococcales</taxon>
        <taxon>Micrococcaceae</taxon>
        <taxon>Kocuria</taxon>
    </lineage>
</organism>
<protein>
    <submittedName>
        <fullName evidence="2">SdpI family protein</fullName>
    </submittedName>
</protein>
<keyword evidence="1" id="KW-1133">Transmembrane helix</keyword>
<dbReference type="OrthoDB" id="4883117at2"/>
<evidence type="ECO:0000256" key="1">
    <source>
        <dbReference type="SAM" id="Phobius"/>
    </source>
</evidence>
<dbReference type="RefSeq" id="WP_110920901.1">
    <property type="nucleotide sequence ID" value="NZ_PNJG02000002.1"/>
</dbReference>
<sequence length="126" mass="12913">MDDSSVGALIGIVMSVVVLGVIFTVTRMGANGDMGRNGAVGIRTKSTQRSDEAWRAGHAAAFPVVRTACLVVLVLDLVCLALVFLGPAGLVPWLGIIPLAGILVAVVFMARAAKKGADAAPRAPHP</sequence>
<feature type="transmembrane region" description="Helical" evidence="1">
    <location>
        <begin position="90"/>
        <end position="110"/>
    </location>
</feature>
<dbReference type="Proteomes" id="UP000249516">
    <property type="component" value="Unassembled WGS sequence"/>
</dbReference>
<keyword evidence="1" id="KW-0812">Transmembrane</keyword>
<name>A0A495A5S7_9MICC</name>
<dbReference type="Pfam" id="PF13630">
    <property type="entry name" value="SdpI"/>
    <property type="match status" value="1"/>
</dbReference>
<dbReference type="AlphaFoldDB" id="A0A495A5S7"/>
<keyword evidence="3" id="KW-1185">Reference proteome</keyword>
<feature type="transmembrane region" description="Helical" evidence="1">
    <location>
        <begin position="6"/>
        <end position="26"/>
    </location>
</feature>
<dbReference type="EMBL" id="PNJG02000002">
    <property type="protein sequence ID" value="RKQ35024.1"/>
    <property type="molecule type" value="Genomic_DNA"/>
</dbReference>
<evidence type="ECO:0000313" key="3">
    <source>
        <dbReference type="Proteomes" id="UP000249516"/>
    </source>
</evidence>
<keyword evidence="1" id="KW-0472">Membrane</keyword>
<evidence type="ECO:0000313" key="2">
    <source>
        <dbReference type="EMBL" id="RKQ35024.1"/>
    </source>
</evidence>
<feature type="transmembrane region" description="Helical" evidence="1">
    <location>
        <begin position="64"/>
        <end position="84"/>
    </location>
</feature>
<proteinExistence type="predicted"/>
<accession>A0A495A5S7</accession>
<comment type="caution">
    <text evidence="2">The sequence shown here is derived from an EMBL/GenBank/DDBJ whole genome shotgun (WGS) entry which is preliminary data.</text>
</comment>
<reference evidence="2 3" key="1">
    <citation type="submission" date="2018-10" db="EMBL/GenBank/DDBJ databases">
        <title>Kocuria tytouropygialis sp. nov., isolated from the uropygial gland of an American barn owl (Tyto furcata).</title>
        <authorList>
            <person name="Braun M.S."/>
            <person name="Wang E."/>
            <person name="Zimmermann S."/>
            <person name="Wagner H."/>
            <person name="Wink M."/>
        </authorList>
    </citation>
    <scope>NUCLEOTIDE SEQUENCE [LARGE SCALE GENOMIC DNA]</scope>
    <source>
        <strain evidence="2 3">442</strain>
    </source>
</reference>
<dbReference type="InterPro" id="IPR025962">
    <property type="entry name" value="SdpI/YhfL"/>
</dbReference>